<dbReference type="GO" id="GO:0005634">
    <property type="term" value="C:nucleus"/>
    <property type="evidence" value="ECO:0007669"/>
    <property type="project" value="TreeGrafter"/>
</dbReference>
<dbReference type="PANTHER" id="PTHR28535:SF1">
    <property type="entry name" value="PROTEIN ZGRF1"/>
    <property type="match status" value="1"/>
</dbReference>
<proteinExistence type="predicted"/>
<evidence type="ECO:0000313" key="4">
    <source>
        <dbReference type="Proteomes" id="UP000186955"/>
    </source>
</evidence>
<feature type="compositionally biased region" description="Polar residues" evidence="1">
    <location>
        <begin position="265"/>
        <end position="288"/>
    </location>
</feature>
<feature type="region of interest" description="Disordered" evidence="1">
    <location>
        <begin position="172"/>
        <end position="492"/>
    </location>
</feature>
<evidence type="ECO:0000256" key="1">
    <source>
        <dbReference type="SAM" id="MobiDB-lite"/>
    </source>
</evidence>
<feature type="compositionally biased region" description="Low complexity" evidence="1">
    <location>
        <begin position="552"/>
        <end position="563"/>
    </location>
</feature>
<dbReference type="PANTHER" id="PTHR28535">
    <property type="entry name" value="ZINC FINGER GRF-TYPE CONTAINING 1"/>
    <property type="match status" value="1"/>
</dbReference>
<comment type="caution">
    <text evidence="3">The sequence shown here is derived from an EMBL/GenBank/DDBJ whole genome shotgun (WGS) entry which is preliminary data.</text>
</comment>
<name>A0A1Q5U9V3_9EURO</name>
<reference evidence="3 4" key="1">
    <citation type="submission" date="2016-10" db="EMBL/GenBank/DDBJ databases">
        <title>Genome sequence of the ascomycete fungus Penicillium subrubescens.</title>
        <authorList>
            <person name="De Vries R.P."/>
            <person name="Peng M."/>
            <person name="Dilokpimol A."/>
            <person name="Hilden K."/>
            <person name="Makela M.R."/>
            <person name="Grigoriev I."/>
            <person name="Riley R."/>
            <person name="Granchi Z."/>
        </authorList>
    </citation>
    <scope>NUCLEOTIDE SEQUENCE [LARGE SCALE GENOMIC DNA]</scope>
    <source>
        <strain evidence="3 4">CBS 132785</strain>
    </source>
</reference>
<feature type="compositionally biased region" description="Low complexity" evidence="1">
    <location>
        <begin position="12"/>
        <end position="24"/>
    </location>
</feature>
<protein>
    <recommendedName>
        <fullName evidence="2">5'-3' DNA helicase ZGRF1-like N-terminal domain-containing protein</fullName>
    </recommendedName>
</protein>
<keyword evidence="4" id="KW-1185">Reference proteome</keyword>
<dbReference type="InterPro" id="IPR018838">
    <property type="entry name" value="ZGRF1-like_N"/>
</dbReference>
<feature type="region of interest" description="Disordered" evidence="1">
    <location>
        <begin position="116"/>
        <end position="153"/>
    </location>
</feature>
<dbReference type="Proteomes" id="UP000186955">
    <property type="component" value="Unassembled WGS sequence"/>
</dbReference>
<feature type="compositionally biased region" description="Basic and acidic residues" evidence="1">
    <location>
        <begin position="572"/>
        <end position="582"/>
    </location>
</feature>
<feature type="region of interest" description="Disordered" evidence="1">
    <location>
        <begin position="1"/>
        <end position="24"/>
    </location>
</feature>
<dbReference type="GO" id="GO:0006302">
    <property type="term" value="P:double-strand break repair"/>
    <property type="evidence" value="ECO:0007669"/>
    <property type="project" value="TreeGrafter"/>
</dbReference>
<gene>
    <name evidence="3" type="ORF">PENSUB_5337</name>
</gene>
<evidence type="ECO:0000313" key="3">
    <source>
        <dbReference type="EMBL" id="OKP09251.1"/>
    </source>
</evidence>
<feature type="region of interest" description="Disordered" evidence="1">
    <location>
        <begin position="544"/>
        <end position="616"/>
    </location>
</feature>
<feature type="compositionally biased region" description="Polar residues" evidence="1">
    <location>
        <begin position="1"/>
        <end position="10"/>
    </location>
</feature>
<feature type="compositionally biased region" description="Low complexity" evidence="1">
    <location>
        <begin position="466"/>
        <end position="484"/>
    </location>
</feature>
<feature type="compositionally biased region" description="Polar residues" evidence="1">
    <location>
        <begin position="121"/>
        <end position="153"/>
    </location>
</feature>
<feature type="compositionally biased region" description="Basic and acidic residues" evidence="1">
    <location>
        <begin position="416"/>
        <end position="433"/>
    </location>
</feature>
<sequence length="639" mass="69904">MAAPATSTPRGTAPTSSVSAPASSSPITASVIKFRCLYTHDLRRKSKRWQDGYLRYHAFNKRVMVYDETGNYIGDHHWRSNDEVQDGDEMELDKGALIQVGERMGTTQTDLSNLFEKRKSSQSSPQANDHTSQTVSQTPRASVPIRSSGSSQPFRSLNELLGIKKTPVGHLVSPYEERHPPKPASNIPKSSERPTKRQKVSSQGVSSIEKAPVNKRNTQSQVVDLTEQEDEPLVTRAPSVAQGQKPRREKHRETAPPKKDLGQKDQPSSVIRSQNVPGPPNATGSDTPTYAKPVVPIPNSSKSNPPMPVPPAAPSTLLNEQLEARRTATIAAKPKSRQAPRETPLEAAQPRQDLGQKSPTLLVETRRKAPEPTNVTLPDPPKFFRPALPSSSESYKSRPPRANPPGAPKDGWSEQSEARKPASDTVPSKDRPTTDYFRARPNTLRMATEKPRRKLMYSALLPGDASQKSGPELSSSSPASRSQPITKPEDIQSVRTRKILAISLLMSSSRTALDPLQGIESTNAEFMPSDSTQFILEEVVDVSNPETGPARNSTNSTSDQHSSSLRKAPAKRALDAPFRKSISDPTALRTVQKRPTPTRSALSAVPEQPLPIEEGPWTSEALDLFDFWPPGRPKPASGD</sequence>
<organism evidence="3 4">
    <name type="scientific">Penicillium subrubescens</name>
    <dbReference type="NCBI Taxonomy" id="1316194"/>
    <lineage>
        <taxon>Eukaryota</taxon>
        <taxon>Fungi</taxon>
        <taxon>Dikarya</taxon>
        <taxon>Ascomycota</taxon>
        <taxon>Pezizomycotina</taxon>
        <taxon>Eurotiomycetes</taxon>
        <taxon>Eurotiomycetidae</taxon>
        <taxon>Eurotiales</taxon>
        <taxon>Aspergillaceae</taxon>
        <taxon>Penicillium</taxon>
    </lineage>
</organism>
<dbReference type="GO" id="GO:0035861">
    <property type="term" value="C:site of double-strand break"/>
    <property type="evidence" value="ECO:0007669"/>
    <property type="project" value="TreeGrafter"/>
</dbReference>
<dbReference type="InterPro" id="IPR052800">
    <property type="entry name" value="DNA_Repair_Helicase_ZGRF1"/>
</dbReference>
<accession>A0A1Q5U9V3</accession>
<feature type="compositionally biased region" description="Low complexity" evidence="1">
    <location>
        <begin position="292"/>
        <end position="304"/>
    </location>
</feature>
<feature type="domain" description="5'-3' DNA helicase ZGRF1-like N-terminal" evidence="2">
    <location>
        <begin position="31"/>
        <end position="111"/>
    </location>
</feature>
<dbReference type="EMBL" id="MNBE01000552">
    <property type="protein sequence ID" value="OKP09251.1"/>
    <property type="molecule type" value="Genomic_DNA"/>
</dbReference>
<dbReference type="AlphaFoldDB" id="A0A1Q5U9V3"/>
<evidence type="ECO:0000259" key="2">
    <source>
        <dbReference type="Pfam" id="PF10382"/>
    </source>
</evidence>
<feature type="compositionally biased region" description="Basic and acidic residues" evidence="1">
    <location>
        <begin position="251"/>
        <end position="263"/>
    </location>
</feature>
<dbReference type="Pfam" id="PF10382">
    <property type="entry name" value="ZGRF1-like_N"/>
    <property type="match status" value="1"/>
</dbReference>